<dbReference type="AlphaFoldDB" id="A0AAV4XSX2"/>
<proteinExistence type="predicted"/>
<evidence type="ECO:0000313" key="3">
    <source>
        <dbReference type="Proteomes" id="UP001054945"/>
    </source>
</evidence>
<organism evidence="2 3">
    <name type="scientific">Caerostris extrusa</name>
    <name type="common">Bark spider</name>
    <name type="synonym">Caerostris bankana</name>
    <dbReference type="NCBI Taxonomy" id="172846"/>
    <lineage>
        <taxon>Eukaryota</taxon>
        <taxon>Metazoa</taxon>
        <taxon>Ecdysozoa</taxon>
        <taxon>Arthropoda</taxon>
        <taxon>Chelicerata</taxon>
        <taxon>Arachnida</taxon>
        <taxon>Araneae</taxon>
        <taxon>Araneomorphae</taxon>
        <taxon>Entelegynae</taxon>
        <taxon>Araneoidea</taxon>
        <taxon>Araneidae</taxon>
        <taxon>Caerostris</taxon>
    </lineage>
</organism>
<reference evidence="2 3" key="1">
    <citation type="submission" date="2021-06" db="EMBL/GenBank/DDBJ databases">
        <title>Caerostris extrusa draft genome.</title>
        <authorList>
            <person name="Kono N."/>
            <person name="Arakawa K."/>
        </authorList>
    </citation>
    <scope>NUCLEOTIDE SEQUENCE [LARGE SCALE GENOMIC DNA]</scope>
</reference>
<accession>A0AAV4XSX2</accession>
<protein>
    <submittedName>
        <fullName evidence="2">Uncharacterized protein</fullName>
    </submittedName>
</protein>
<evidence type="ECO:0000256" key="1">
    <source>
        <dbReference type="SAM" id="MobiDB-lite"/>
    </source>
</evidence>
<keyword evidence="3" id="KW-1185">Reference proteome</keyword>
<dbReference type="Proteomes" id="UP001054945">
    <property type="component" value="Unassembled WGS sequence"/>
</dbReference>
<feature type="region of interest" description="Disordered" evidence="1">
    <location>
        <begin position="55"/>
        <end position="90"/>
    </location>
</feature>
<name>A0AAV4XSX2_CAEEX</name>
<sequence length="146" mass="16832">MTSEASLPDVFSVAKQFANFAFYDSLKQILARKFFRSLVKDFLLECDISRKVKRNAYPEPSAQGDSSGEHRRGHTPLRSREQQFIEVPGGECRKVEDGKLKKPRCGWTKQVLGGNRTTRAALHSTVQKMWFCPEDSWYLRFRGLLM</sequence>
<dbReference type="EMBL" id="BPLR01018111">
    <property type="protein sequence ID" value="GIY97035.1"/>
    <property type="molecule type" value="Genomic_DNA"/>
</dbReference>
<comment type="caution">
    <text evidence="2">The sequence shown here is derived from an EMBL/GenBank/DDBJ whole genome shotgun (WGS) entry which is preliminary data.</text>
</comment>
<evidence type="ECO:0000313" key="2">
    <source>
        <dbReference type="EMBL" id="GIY97035.1"/>
    </source>
</evidence>
<gene>
    <name evidence="2" type="ORF">CEXT_543301</name>
</gene>